<dbReference type="EMBL" id="CABFUZ020000085">
    <property type="protein sequence ID" value="VVM05381.1"/>
    <property type="molecule type" value="Genomic_DNA"/>
</dbReference>
<reference evidence="1" key="1">
    <citation type="submission" date="2019-09" db="EMBL/GenBank/DDBJ databases">
        <authorList>
            <person name="Cremers G."/>
        </authorList>
    </citation>
    <scope>NUCLEOTIDE SEQUENCE [LARGE SCALE GENOMIC DNA]</scope>
    <source>
        <strain evidence="1">3B</strain>
    </source>
</reference>
<evidence type="ECO:0000313" key="2">
    <source>
        <dbReference type="Proteomes" id="UP000381693"/>
    </source>
</evidence>
<dbReference type="Proteomes" id="UP000381693">
    <property type="component" value="Unassembled WGS sequence"/>
</dbReference>
<dbReference type="InterPro" id="IPR036527">
    <property type="entry name" value="SCP2_sterol-bd_dom_sf"/>
</dbReference>
<sequence>MNPFEQESADAWCKAIGQSEAFRREGRNWKTRLGLIAGAKGILLDLEDGSCRSAKALSAEETLREADTAFSSSEETWRALIEGRENMVGAVMGGKVQIPKGSLLALAGYAGAASALLEAARKSVRGIGTA</sequence>
<comment type="caution">
    <text evidence="1">The sequence shown here is derived from an EMBL/GenBank/DDBJ whole genome shotgun (WGS) entry which is preliminary data.</text>
</comment>
<protein>
    <submittedName>
        <fullName evidence="1">Uncharacterized protein</fullName>
    </submittedName>
</protein>
<dbReference type="AlphaFoldDB" id="A0A5E6MIQ4"/>
<accession>A0A5E6MIQ4</accession>
<proteinExistence type="predicted"/>
<evidence type="ECO:0000313" key="1">
    <source>
        <dbReference type="EMBL" id="VVM05381.1"/>
    </source>
</evidence>
<dbReference type="OrthoDB" id="197093at2"/>
<name>A0A5E6MIQ4_9BACT</name>
<organism evidence="1 2">
    <name type="scientific">Methylacidimicrobium cyclopophantes</name>
    <dbReference type="NCBI Taxonomy" id="1041766"/>
    <lineage>
        <taxon>Bacteria</taxon>
        <taxon>Pseudomonadati</taxon>
        <taxon>Verrucomicrobiota</taxon>
        <taxon>Methylacidimicrobium</taxon>
    </lineage>
</organism>
<keyword evidence="2" id="KW-1185">Reference proteome</keyword>
<gene>
    <name evidence="1" type="ORF">MAMC_00523</name>
</gene>
<dbReference type="Gene3D" id="3.30.1050.10">
    <property type="entry name" value="SCP2 sterol-binding domain"/>
    <property type="match status" value="1"/>
</dbReference>
<dbReference type="RefSeq" id="WP_142524622.1">
    <property type="nucleotide sequence ID" value="NZ_CABFUZ020000085.1"/>
</dbReference>
<dbReference type="SUPFAM" id="SSF55718">
    <property type="entry name" value="SCP-like"/>
    <property type="match status" value="1"/>
</dbReference>